<protein>
    <submittedName>
        <fullName evidence="2">BRCT domain-containing protein</fullName>
    </submittedName>
</protein>
<dbReference type="STRING" id="59895.A0A103YMU0"/>
<organism evidence="2 3">
    <name type="scientific">Cynara cardunculus var. scolymus</name>
    <name type="common">Globe artichoke</name>
    <name type="synonym">Cynara scolymus</name>
    <dbReference type="NCBI Taxonomy" id="59895"/>
    <lineage>
        <taxon>Eukaryota</taxon>
        <taxon>Viridiplantae</taxon>
        <taxon>Streptophyta</taxon>
        <taxon>Embryophyta</taxon>
        <taxon>Tracheophyta</taxon>
        <taxon>Spermatophyta</taxon>
        <taxon>Magnoliopsida</taxon>
        <taxon>eudicotyledons</taxon>
        <taxon>Gunneridae</taxon>
        <taxon>Pentapetalae</taxon>
        <taxon>asterids</taxon>
        <taxon>campanulids</taxon>
        <taxon>Asterales</taxon>
        <taxon>Asteraceae</taxon>
        <taxon>Carduoideae</taxon>
        <taxon>Cardueae</taxon>
        <taxon>Carduinae</taxon>
        <taxon>Cynara</taxon>
    </lineage>
</organism>
<feature type="domain" description="BRCT" evidence="1">
    <location>
        <begin position="51"/>
        <end position="97"/>
    </location>
</feature>
<comment type="caution">
    <text evidence="2">The sequence shown here is derived from an EMBL/GenBank/DDBJ whole genome shotgun (WGS) entry which is preliminary data.</text>
</comment>
<dbReference type="PANTHER" id="PTHR47576">
    <property type="entry name" value="BRCT DOMAIN DNA REPAIR PROTEIN-RELATED"/>
    <property type="match status" value="1"/>
</dbReference>
<dbReference type="EMBL" id="LEKV01000025">
    <property type="protein sequence ID" value="KVI11933.1"/>
    <property type="molecule type" value="Genomic_DNA"/>
</dbReference>
<dbReference type="InterPro" id="IPR059215">
    <property type="entry name" value="BRCT2_TopBP1-like"/>
</dbReference>
<dbReference type="InterPro" id="IPR036420">
    <property type="entry name" value="BRCT_dom_sf"/>
</dbReference>
<proteinExistence type="predicted"/>
<dbReference type="CDD" id="cd17731">
    <property type="entry name" value="BRCT_TopBP1_rpt2_like"/>
    <property type="match status" value="1"/>
</dbReference>
<dbReference type="Pfam" id="PF12738">
    <property type="entry name" value="PTCB-BRCT"/>
    <property type="match status" value="1"/>
</dbReference>
<keyword evidence="3" id="KW-1185">Reference proteome</keyword>
<dbReference type="PANTHER" id="PTHR47576:SF3">
    <property type="entry name" value="BRCT DOMAIN-CONTAINING PROTEIN"/>
    <property type="match status" value="1"/>
</dbReference>
<dbReference type="Gene3D" id="3.40.50.10190">
    <property type="entry name" value="BRCT domain"/>
    <property type="match status" value="1"/>
</dbReference>
<evidence type="ECO:0000313" key="2">
    <source>
        <dbReference type="EMBL" id="KVI11933.1"/>
    </source>
</evidence>
<dbReference type="SUPFAM" id="SSF52113">
    <property type="entry name" value="BRCT domain"/>
    <property type="match status" value="1"/>
</dbReference>
<reference evidence="2 3" key="1">
    <citation type="journal article" date="2016" name="Sci. Rep.">
        <title>The genome sequence of the outbreeding globe artichoke constructed de novo incorporating a phase-aware low-pass sequencing strategy of F1 progeny.</title>
        <authorList>
            <person name="Scaglione D."/>
            <person name="Reyes-Chin-Wo S."/>
            <person name="Acquadro A."/>
            <person name="Froenicke L."/>
            <person name="Portis E."/>
            <person name="Beitel C."/>
            <person name="Tirone M."/>
            <person name="Mauro R."/>
            <person name="Lo Monaco A."/>
            <person name="Mauromicale G."/>
            <person name="Faccioli P."/>
            <person name="Cattivelli L."/>
            <person name="Rieseberg L."/>
            <person name="Michelmore R."/>
            <person name="Lanteri S."/>
        </authorList>
    </citation>
    <scope>NUCLEOTIDE SEQUENCE [LARGE SCALE GENOMIC DNA]</scope>
    <source>
        <strain evidence="2">2C</strain>
    </source>
</reference>
<evidence type="ECO:0000259" key="1">
    <source>
        <dbReference type="PROSITE" id="PS50172"/>
    </source>
</evidence>
<gene>
    <name evidence="2" type="ORF">Ccrd_009705</name>
</gene>
<dbReference type="PROSITE" id="PS50172">
    <property type="entry name" value="BRCT"/>
    <property type="match status" value="1"/>
</dbReference>
<dbReference type="AlphaFoldDB" id="A0A103YMU0"/>
<dbReference type="InterPro" id="IPR001357">
    <property type="entry name" value="BRCT_dom"/>
</dbReference>
<accession>A0A103YMU0</accession>
<dbReference type="Gramene" id="KVI11933">
    <property type="protein sequence ID" value="KVI11933"/>
    <property type="gene ID" value="Ccrd_009705"/>
</dbReference>
<evidence type="ECO:0000313" key="3">
    <source>
        <dbReference type="Proteomes" id="UP000243975"/>
    </source>
</evidence>
<name>A0A103YMU0_CYNCS</name>
<dbReference type="Proteomes" id="UP000243975">
    <property type="component" value="Unassembled WGS sequence"/>
</dbReference>
<sequence>MVGSGKVEMITSKGCSKVFSDVTCTLGTNSFRDLQPPRPSIATSASLLHSTSNSPFSGLVICVTGLSKEARKQVMDATERLGGQYSPHLNPHCTHLVLQISFSIFSLMFVLSSSVDFAHAVVFASIKTILRLNESLYVVKSFGENHMANNDLNRISFGNSCRPVAMLENAKQSNFIQRSRLHSSEDQKRRGFNYSGQTVYIDPDISAELQNKVVEVAREEGALLANQWLIGHNATHVVCEGSSVRKYLGHSNNLVTPLWVLKTTKELRSQRLVHLSADLARHVGMMLGGVPGGIDLKDGERVDGCRDEPESSLKEKQAIVILAKKGVRNRRVQAYQTPTKPLARNVLLDSINWSMSEPSTTASICMDSFSFDDSKTSEFVNANESTKEPEACFVNFLRPLSEREKSELVFGNHFITILFPVDRFLEMGPCSRTFFNDAGFTRSQLLDHIYTFYQENLSMSEIELAIHTDSRHADRLRSLYSSSEAAKCGFVELKRIELLGSRKSFEMLKRVPGDNNNNVYELLTRA</sequence>
<dbReference type="OMA" id="DACKENC"/>